<protein>
    <recommendedName>
        <fullName evidence="10">Maturation</fullName>
    </recommendedName>
</protein>
<sequence>MSRANFSIATAGIVDVTVPLNGTTLHKLATAQKASETTFGTTRRKPKGWKTPTPYQYKHVSVTYHQGSCFHQPQYPSLSTGQRYVGIVGDPGVGRFNGDTHFDRTIVESNAISDPDGLRNRALISARGNLKGGSVNYAVAFAERNQTAKLVGDTAIRLVKSLRQLRRGHVRDAMRTLGIASKRQEPRGNSVPQKWLELQYGWKPLLSDVYGACDDLSKRRKDDWSVTAKGRAKSVANLVYSKPLRSSEHYFDGCNVVTEVKRSVFARIDAQPTNEVLISLSSVGITNPGLIAWELVPFSFVVDWFLPIGDWLNSLDATLGFQIVGYSNSYLVKAKWDDVFDGSTSVGIERLECHYRGSKRLVYLDRQVSTSLPLPAFPSLKDPRSLGHMANALALLAQVFRRK</sequence>
<dbReference type="InterPro" id="IPR005563">
    <property type="entry name" value="A_protein"/>
</dbReference>
<evidence type="ECO:0000313" key="9">
    <source>
        <dbReference type="EMBL" id="QDH86452.1"/>
    </source>
</evidence>
<dbReference type="GO" id="GO:0044423">
    <property type="term" value="C:virion component"/>
    <property type="evidence" value="ECO:0007669"/>
    <property type="project" value="UniProtKB-KW"/>
</dbReference>
<organism evidence="9">
    <name type="scientific">Leviviridae sp</name>
    <dbReference type="NCBI Taxonomy" id="2027243"/>
    <lineage>
        <taxon>Viruses</taxon>
        <taxon>Riboviria</taxon>
        <taxon>Orthornavirae</taxon>
        <taxon>Lenarviricota</taxon>
        <taxon>Leviviricetes</taxon>
        <taxon>Norzivirales</taxon>
        <taxon>Fiersviridae</taxon>
    </lineage>
</organism>
<evidence type="ECO:0000256" key="2">
    <source>
        <dbReference type="ARBA" id="ARBA00022581"/>
    </source>
</evidence>
<evidence type="ECO:0000256" key="7">
    <source>
        <dbReference type="ARBA" id="ARBA00035110"/>
    </source>
</evidence>
<accession>A0A514CYM0</accession>
<dbReference type="EMBL" id="MN032685">
    <property type="protein sequence ID" value="QDH86452.1"/>
    <property type="molecule type" value="Genomic_RNA"/>
</dbReference>
<proteinExistence type="inferred from homology"/>
<dbReference type="Pfam" id="PF03863">
    <property type="entry name" value="Phage_mat-A"/>
    <property type="match status" value="1"/>
</dbReference>
<evidence type="ECO:0000256" key="3">
    <source>
        <dbReference type="ARBA" id="ARBA00022804"/>
    </source>
</evidence>
<keyword evidence="5" id="KW-1175">Viral attachment to host cell pilus</keyword>
<evidence type="ECO:0000256" key="4">
    <source>
        <dbReference type="ARBA" id="ARBA00022844"/>
    </source>
</evidence>
<keyword evidence="3" id="KW-1161">Viral attachment to host cell</keyword>
<name>A0A514CYM0_9VIRU</name>
<keyword evidence="4" id="KW-0946">Virion</keyword>
<gene>
    <name evidence="9" type="ORF">H1Bulk30234_000002</name>
</gene>
<keyword evidence="6" id="KW-1160">Virus entry into host cell</keyword>
<evidence type="ECO:0000256" key="6">
    <source>
        <dbReference type="ARBA" id="ARBA00023296"/>
    </source>
</evidence>
<comment type="subcellular location">
    <subcellularLocation>
        <location evidence="1">Virion</location>
    </subcellularLocation>
</comment>
<feature type="compositionally biased region" description="Polar residues" evidence="8">
    <location>
        <begin position="32"/>
        <end position="41"/>
    </location>
</feature>
<evidence type="ECO:0000256" key="5">
    <source>
        <dbReference type="ARBA" id="ARBA00023104"/>
    </source>
</evidence>
<evidence type="ECO:0000256" key="1">
    <source>
        <dbReference type="ARBA" id="ARBA00004328"/>
    </source>
</evidence>
<comment type="similarity">
    <text evidence="7">Belongs to the Leviviricetes maturation protein family.</text>
</comment>
<keyword evidence="2" id="KW-0945">Host-virus interaction</keyword>
<evidence type="ECO:0008006" key="10">
    <source>
        <dbReference type="Google" id="ProtNLM"/>
    </source>
</evidence>
<feature type="region of interest" description="Disordered" evidence="8">
    <location>
        <begin position="32"/>
        <end position="52"/>
    </location>
</feature>
<evidence type="ECO:0000256" key="8">
    <source>
        <dbReference type="SAM" id="MobiDB-lite"/>
    </source>
</evidence>
<reference evidence="9" key="1">
    <citation type="submission" date="2019-05" db="EMBL/GenBank/DDBJ databases">
        <title>Metatranscriptomic reconstruction reveals RNA viruses with the potential to shape carbon cycling in soil.</title>
        <authorList>
            <person name="Starr E.P."/>
            <person name="Nuccio E."/>
            <person name="Pett-Ridge J."/>
            <person name="Banfield J.F."/>
            <person name="Firestone M.K."/>
        </authorList>
    </citation>
    <scope>NUCLEOTIDE SEQUENCE</scope>
    <source>
        <strain evidence="9">H1_Bulk_30_scaffold_234</strain>
    </source>
</reference>
<dbReference type="GO" id="GO:0039666">
    <property type="term" value="P:virion attachment to host cell pilus"/>
    <property type="evidence" value="ECO:0007669"/>
    <property type="project" value="UniProtKB-KW"/>
</dbReference>